<dbReference type="AlphaFoldDB" id="A0A9D1SAN4"/>
<dbReference type="EMBL" id="DVNC01000023">
    <property type="protein sequence ID" value="HIU53106.1"/>
    <property type="molecule type" value="Genomic_DNA"/>
</dbReference>
<dbReference type="Proteomes" id="UP000824107">
    <property type="component" value="Unassembled WGS sequence"/>
</dbReference>
<proteinExistence type="predicted"/>
<protein>
    <submittedName>
        <fullName evidence="1">YbjN domain-containing protein</fullName>
    </submittedName>
</protein>
<reference evidence="1" key="2">
    <citation type="journal article" date="2021" name="PeerJ">
        <title>Extensive microbial diversity within the chicken gut microbiome revealed by metagenomics and culture.</title>
        <authorList>
            <person name="Gilroy R."/>
            <person name="Ravi A."/>
            <person name="Getino M."/>
            <person name="Pursley I."/>
            <person name="Horton D.L."/>
            <person name="Alikhan N.F."/>
            <person name="Baker D."/>
            <person name="Gharbi K."/>
            <person name="Hall N."/>
            <person name="Watson M."/>
            <person name="Adriaenssens E.M."/>
            <person name="Foster-Nyarko E."/>
            <person name="Jarju S."/>
            <person name="Secka A."/>
            <person name="Antonio M."/>
            <person name="Oren A."/>
            <person name="Chaudhuri R.R."/>
            <person name="La Ragione R."/>
            <person name="Hildebrand F."/>
            <person name="Pallen M.J."/>
        </authorList>
    </citation>
    <scope>NUCLEOTIDE SEQUENCE</scope>
    <source>
        <strain evidence="1">ChiW3-316</strain>
    </source>
</reference>
<dbReference type="InterPro" id="IPR019660">
    <property type="entry name" value="Put_sensory_transdc_reg_YbjN"/>
</dbReference>
<accession>A0A9D1SAN4</accession>
<dbReference type="Pfam" id="PF10722">
    <property type="entry name" value="YbjN"/>
    <property type="match status" value="1"/>
</dbReference>
<name>A0A9D1SAN4_9PROT</name>
<gene>
    <name evidence="1" type="ORF">IAD20_03390</name>
</gene>
<organism evidence="1 2">
    <name type="scientific">Candidatus Scatocola faecipullorum</name>
    <dbReference type="NCBI Taxonomy" id="2840917"/>
    <lineage>
        <taxon>Bacteria</taxon>
        <taxon>Pseudomonadati</taxon>
        <taxon>Pseudomonadota</taxon>
        <taxon>Alphaproteobacteria</taxon>
        <taxon>Rhodospirillales</taxon>
        <taxon>Rhodospirillaceae</taxon>
        <taxon>Rhodospirillaceae incertae sedis</taxon>
        <taxon>Candidatus Scatocola</taxon>
    </lineage>
</organism>
<evidence type="ECO:0000313" key="1">
    <source>
        <dbReference type="EMBL" id="HIU53106.1"/>
    </source>
</evidence>
<reference evidence="1" key="1">
    <citation type="submission" date="2020-10" db="EMBL/GenBank/DDBJ databases">
        <authorList>
            <person name="Gilroy R."/>
        </authorList>
    </citation>
    <scope>NUCLEOTIDE SEQUENCE</scope>
    <source>
        <strain evidence="1">ChiW3-316</strain>
    </source>
</reference>
<sequence>MNLAKNYALNYNPIDTVENLFSAQSYELDRRDENEVVVEVQGKWNNMLLFFAWEENMHCLHLSCLMDIKSTIEDRSKIFEMLALANEELWVGHFSYWTEQNMPVFKHAVILNDNEANVESKIAQVIDIAIKECERMYPIFNVVLTKGMNPRQAMYPMMMETIGQA</sequence>
<comment type="caution">
    <text evidence="1">The sequence shown here is derived from an EMBL/GenBank/DDBJ whole genome shotgun (WGS) entry which is preliminary data.</text>
</comment>
<evidence type="ECO:0000313" key="2">
    <source>
        <dbReference type="Proteomes" id="UP000824107"/>
    </source>
</evidence>
<dbReference type="CDD" id="cd17033">
    <property type="entry name" value="DR1245-like"/>
    <property type="match status" value="1"/>
</dbReference>